<feature type="transmembrane region" description="Helical" evidence="6">
    <location>
        <begin position="52"/>
        <end position="72"/>
    </location>
</feature>
<feature type="transmembrane region" description="Helical" evidence="6">
    <location>
        <begin position="145"/>
        <end position="163"/>
    </location>
</feature>
<feature type="transmembrane region" description="Helical" evidence="6">
    <location>
        <begin position="28"/>
        <end position="46"/>
    </location>
</feature>
<keyword evidence="4 6" id="KW-1133">Transmembrane helix</keyword>
<proteinExistence type="predicted"/>
<dbReference type="FunCoup" id="A0A2R6R5P7">
    <property type="interactions" value="22"/>
</dbReference>
<gene>
    <name evidence="8" type="ORF">CEY00_Acc10376</name>
</gene>
<evidence type="ECO:0000256" key="5">
    <source>
        <dbReference type="ARBA" id="ARBA00023136"/>
    </source>
</evidence>
<dbReference type="Gramene" id="PSS21334">
    <property type="protein sequence ID" value="PSS21334"/>
    <property type="gene ID" value="CEY00_Acc10376"/>
</dbReference>
<dbReference type="OrthoDB" id="567788at2759"/>
<accession>A0A2R6R5P7</accession>
<dbReference type="GO" id="GO:0009617">
    <property type="term" value="P:response to bacterium"/>
    <property type="evidence" value="ECO:0007669"/>
    <property type="project" value="InterPro"/>
</dbReference>
<evidence type="ECO:0000313" key="9">
    <source>
        <dbReference type="Proteomes" id="UP000241394"/>
    </source>
</evidence>
<evidence type="ECO:0000313" key="8">
    <source>
        <dbReference type="EMBL" id="PSS21334.1"/>
    </source>
</evidence>
<keyword evidence="2 6" id="KW-0812">Transmembrane</keyword>
<dbReference type="Proteomes" id="UP000241394">
    <property type="component" value="Chromosome LG9"/>
</dbReference>
<dbReference type="InterPro" id="IPR003388">
    <property type="entry name" value="Reticulon"/>
</dbReference>
<evidence type="ECO:0000256" key="6">
    <source>
        <dbReference type="RuleBase" id="RU363132"/>
    </source>
</evidence>
<reference evidence="9" key="2">
    <citation type="journal article" date="2018" name="BMC Genomics">
        <title>A manually annotated Actinidia chinensis var. chinensis (kiwifruit) genome highlights the challenges associated with draft genomes and gene prediction in plants.</title>
        <authorList>
            <person name="Pilkington S.M."/>
            <person name="Crowhurst R."/>
            <person name="Hilario E."/>
            <person name="Nardozza S."/>
            <person name="Fraser L."/>
            <person name="Peng Y."/>
            <person name="Gunaseelan K."/>
            <person name="Simpson R."/>
            <person name="Tahir J."/>
            <person name="Deroles S.C."/>
            <person name="Templeton K."/>
            <person name="Luo Z."/>
            <person name="Davy M."/>
            <person name="Cheng C."/>
            <person name="McNeilage M."/>
            <person name="Scaglione D."/>
            <person name="Liu Y."/>
            <person name="Zhang Q."/>
            <person name="Datson P."/>
            <person name="De Silva N."/>
            <person name="Gardiner S.E."/>
            <person name="Bassett H."/>
            <person name="Chagne D."/>
            <person name="McCallum J."/>
            <person name="Dzierzon H."/>
            <person name="Deng C."/>
            <person name="Wang Y.Y."/>
            <person name="Barron L."/>
            <person name="Manako K."/>
            <person name="Bowen J."/>
            <person name="Foster T.M."/>
            <person name="Erridge Z.A."/>
            <person name="Tiffin H."/>
            <person name="Waite C.N."/>
            <person name="Davies K.M."/>
            <person name="Grierson E.P."/>
            <person name="Laing W.A."/>
            <person name="Kirk R."/>
            <person name="Chen X."/>
            <person name="Wood M."/>
            <person name="Montefiori M."/>
            <person name="Brummell D.A."/>
            <person name="Schwinn K.E."/>
            <person name="Catanach A."/>
            <person name="Fullerton C."/>
            <person name="Li D."/>
            <person name="Meiyalaghan S."/>
            <person name="Nieuwenhuizen N."/>
            <person name="Read N."/>
            <person name="Prakash R."/>
            <person name="Hunter D."/>
            <person name="Zhang H."/>
            <person name="McKenzie M."/>
            <person name="Knabel M."/>
            <person name="Harris A."/>
            <person name="Allan A.C."/>
            <person name="Gleave A."/>
            <person name="Chen A."/>
            <person name="Janssen B.J."/>
            <person name="Plunkett B."/>
            <person name="Ampomah-Dwamena C."/>
            <person name="Voogd C."/>
            <person name="Leif D."/>
            <person name="Lafferty D."/>
            <person name="Souleyre E.J.F."/>
            <person name="Varkonyi-Gasic E."/>
            <person name="Gambi F."/>
            <person name="Hanley J."/>
            <person name="Yao J.L."/>
            <person name="Cheung J."/>
            <person name="David K.M."/>
            <person name="Warren B."/>
            <person name="Marsh K."/>
            <person name="Snowden K.C."/>
            <person name="Lin-Wang K."/>
            <person name="Brian L."/>
            <person name="Martinez-Sanchez M."/>
            <person name="Wang M."/>
            <person name="Ileperuma N."/>
            <person name="Macnee N."/>
            <person name="Campin R."/>
            <person name="McAtee P."/>
            <person name="Drummond R.S.M."/>
            <person name="Espley R.V."/>
            <person name="Ireland H.S."/>
            <person name="Wu R."/>
            <person name="Atkinson R.G."/>
            <person name="Karunairetnam S."/>
            <person name="Bulley S."/>
            <person name="Chunkath S."/>
            <person name="Hanley Z."/>
            <person name="Storey R."/>
            <person name="Thrimawithana A.H."/>
            <person name="Thomson S."/>
            <person name="David C."/>
            <person name="Testolin R."/>
            <person name="Huang H."/>
            <person name="Hellens R.P."/>
            <person name="Schaffer R.J."/>
        </authorList>
    </citation>
    <scope>NUCLEOTIDE SEQUENCE [LARGE SCALE GENOMIC DNA]</scope>
    <source>
        <strain evidence="9">cv. Red5</strain>
    </source>
</reference>
<evidence type="ECO:0000256" key="1">
    <source>
        <dbReference type="ARBA" id="ARBA00004477"/>
    </source>
</evidence>
<dbReference type="Pfam" id="PF02453">
    <property type="entry name" value="Reticulon"/>
    <property type="match status" value="1"/>
</dbReference>
<evidence type="ECO:0000259" key="7">
    <source>
        <dbReference type="PROSITE" id="PS50845"/>
    </source>
</evidence>
<dbReference type="AlphaFoldDB" id="A0A2R6R5P7"/>
<keyword evidence="9" id="KW-1185">Reference proteome</keyword>
<dbReference type="InParanoid" id="A0A2R6R5P7"/>
<dbReference type="GO" id="GO:0005789">
    <property type="term" value="C:endoplasmic reticulum membrane"/>
    <property type="evidence" value="ECO:0007669"/>
    <property type="project" value="UniProtKB-SubCell"/>
</dbReference>
<keyword evidence="5 6" id="KW-0472">Membrane</keyword>
<organism evidence="8 9">
    <name type="scientific">Actinidia chinensis var. chinensis</name>
    <name type="common">Chinese soft-hair kiwi</name>
    <dbReference type="NCBI Taxonomy" id="1590841"/>
    <lineage>
        <taxon>Eukaryota</taxon>
        <taxon>Viridiplantae</taxon>
        <taxon>Streptophyta</taxon>
        <taxon>Embryophyta</taxon>
        <taxon>Tracheophyta</taxon>
        <taxon>Spermatophyta</taxon>
        <taxon>Magnoliopsida</taxon>
        <taxon>eudicotyledons</taxon>
        <taxon>Gunneridae</taxon>
        <taxon>Pentapetalae</taxon>
        <taxon>asterids</taxon>
        <taxon>Ericales</taxon>
        <taxon>Actinidiaceae</taxon>
        <taxon>Actinidia</taxon>
    </lineage>
</organism>
<feature type="transmembrane region" description="Helical" evidence="6">
    <location>
        <begin position="110"/>
        <end position="133"/>
    </location>
</feature>
<keyword evidence="3 6" id="KW-0256">Endoplasmic reticulum</keyword>
<dbReference type="PANTHER" id="PTHR10994">
    <property type="entry name" value="RETICULON"/>
    <property type="match status" value="1"/>
</dbReference>
<feature type="domain" description="Reticulon" evidence="7">
    <location>
        <begin position="17"/>
        <end position="207"/>
    </location>
</feature>
<protein>
    <recommendedName>
        <fullName evidence="6">Reticulon-like protein</fullName>
    </recommendedName>
</protein>
<evidence type="ECO:0000256" key="3">
    <source>
        <dbReference type="ARBA" id="ARBA00022824"/>
    </source>
</evidence>
<comment type="caution">
    <text evidence="8">The sequence shown here is derived from an EMBL/GenBank/DDBJ whole genome shotgun (WGS) entry which is preliminary data.</text>
</comment>
<name>A0A2R6R5P7_ACTCC</name>
<dbReference type="EMBL" id="NKQK01000009">
    <property type="protein sequence ID" value="PSS21334.1"/>
    <property type="molecule type" value="Genomic_DNA"/>
</dbReference>
<sequence length="207" mass="23831">MSTTASQSSRPAAADIVRDVVLWRRKKISISVVLVATATSVLLEVYEYNFITVASWAAMVIVTSAFLWGNILRLFNKEPANLSEGMEIREETTVEMANELRWWMEEGIRWMFRVGAEGDWFVFTGNVAALWLVSKLATFCDLLTLLYIGIVVGMTVPVIYVKYEDKLKSYYERFRMQCKRFYSMLDDKVLGKIKKKVVGEHKVKKTE</sequence>
<dbReference type="PANTHER" id="PTHR10994:SF145">
    <property type="entry name" value="RETICULON-LIKE PROTEIN B13"/>
    <property type="match status" value="1"/>
</dbReference>
<reference evidence="8 9" key="1">
    <citation type="submission" date="2017-07" db="EMBL/GenBank/DDBJ databases">
        <title>An improved, manually edited Actinidia chinensis var. chinensis (kiwifruit) genome highlights the challenges associated with draft genomes and gene prediction in plants.</title>
        <authorList>
            <person name="Pilkington S."/>
            <person name="Crowhurst R."/>
            <person name="Hilario E."/>
            <person name="Nardozza S."/>
            <person name="Fraser L."/>
            <person name="Peng Y."/>
            <person name="Gunaseelan K."/>
            <person name="Simpson R."/>
            <person name="Tahir J."/>
            <person name="Deroles S."/>
            <person name="Templeton K."/>
            <person name="Luo Z."/>
            <person name="Davy M."/>
            <person name="Cheng C."/>
            <person name="Mcneilage M."/>
            <person name="Scaglione D."/>
            <person name="Liu Y."/>
            <person name="Zhang Q."/>
            <person name="Datson P."/>
            <person name="De Silva N."/>
            <person name="Gardiner S."/>
            <person name="Bassett H."/>
            <person name="Chagne D."/>
            <person name="Mccallum J."/>
            <person name="Dzierzon H."/>
            <person name="Deng C."/>
            <person name="Wang Y.-Y."/>
            <person name="Barron N."/>
            <person name="Manako K."/>
            <person name="Bowen J."/>
            <person name="Foster T."/>
            <person name="Erridge Z."/>
            <person name="Tiffin H."/>
            <person name="Waite C."/>
            <person name="Davies K."/>
            <person name="Grierson E."/>
            <person name="Laing W."/>
            <person name="Kirk R."/>
            <person name="Chen X."/>
            <person name="Wood M."/>
            <person name="Montefiori M."/>
            <person name="Brummell D."/>
            <person name="Schwinn K."/>
            <person name="Catanach A."/>
            <person name="Fullerton C."/>
            <person name="Li D."/>
            <person name="Meiyalaghan S."/>
            <person name="Nieuwenhuizen N."/>
            <person name="Read N."/>
            <person name="Prakash R."/>
            <person name="Hunter D."/>
            <person name="Zhang H."/>
            <person name="Mckenzie M."/>
            <person name="Knabel M."/>
            <person name="Harris A."/>
            <person name="Allan A."/>
            <person name="Chen A."/>
            <person name="Janssen B."/>
            <person name="Plunkett B."/>
            <person name="Dwamena C."/>
            <person name="Voogd C."/>
            <person name="Leif D."/>
            <person name="Lafferty D."/>
            <person name="Souleyre E."/>
            <person name="Varkonyi-Gasic E."/>
            <person name="Gambi F."/>
            <person name="Hanley J."/>
            <person name="Yao J.-L."/>
            <person name="Cheung J."/>
            <person name="David K."/>
            <person name="Warren B."/>
            <person name="Marsh K."/>
            <person name="Snowden K."/>
            <person name="Lin-Wang K."/>
            <person name="Brian L."/>
            <person name="Martinez-Sanchez M."/>
            <person name="Wang M."/>
            <person name="Ileperuma N."/>
            <person name="Macnee N."/>
            <person name="Campin R."/>
            <person name="Mcatee P."/>
            <person name="Drummond R."/>
            <person name="Espley R."/>
            <person name="Ireland H."/>
            <person name="Wu R."/>
            <person name="Atkinson R."/>
            <person name="Karunairetnam S."/>
            <person name="Bulley S."/>
            <person name="Chunkath S."/>
            <person name="Hanley Z."/>
            <person name="Storey R."/>
            <person name="Thrimawithana A."/>
            <person name="Thomson S."/>
            <person name="David C."/>
            <person name="Testolin R."/>
        </authorList>
    </citation>
    <scope>NUCLEOTIDE SEQUENCE [LARGE SCALE GENOMIC DNA]</scope>
    <source>
        <strain evidence="9">cv. Red5</strain>
        <tissue evidence="8">Young leaf</tissue>
    </source>
</reference>
<dbReference type="STRING" id="1590841.A0A2R6R5P7"/>
<dbReference type="PROSITE" id="PS50845">
    <property type="entry name" value="RETICULON"/>
    <property type="match status" value="1"/>
</dbReference>
<dbReference type="OMA" id="WMFRVGA"/>
<dbReference type="InterPro" id="IPR045064">
    <property type="entry name" value="Reticulon-like"/>
</dbReference>
<evidence type="ECO:0000256" key="4">
    <source>
        <dbReference type="ARBA" id="ARBA00022989"/>
    </source>
</evidence>
<evidence type="ECO:0000256" key="2">
    <source>
        <dbReference type="ARBA" id="ARBA00022692"/>
    </source>
</evidence>
<comment type="subcellular location">
    <subcellularLocation>
        <location evidence="1 6">Endoplasmic reticulum membrane</location>
        <topology evidence="1 6">Multi-pass membrane protein</topology>
    </subcellularLocation>
</comment>